<dbReference type="SUPFAM" id="SSF52540">
    <property type="entry name" value="P-loop containing nucleoside triphosphate hydrolases"/>
    <property type="match status" value="1"/>
</dbReference>
<accession>A0ABT0KNW3</accession>
<keyword evidence="2" id="KW-0067">ATP-binding</keyword>
<sequence length="402" mass="45800">MSSNSVTTNLLQLYRAKIVQSKSSSRDSSHDVLINDPAQEQALTALNQLFMQLNNQQTITSPSTKSSKSQYAAPLGVYLWGDVGRGKTFLMDLFYNNLKTERKLRLHFHRFMAAVHHQLNSSKGINDPLVHIAHLYADQYQVICFDEFFVSDIGDAIILGRLFEHLFNQGVILVATSNIEINRLYEGGLQRERFLPFIELLIKQVNQVELNGLIDHRINQAPAAPLLEQITLPLSMEPQEFIQLAGKYYPHEAAVCINNDNIIICNRPIPFKARVNKLIWFNFAALCDGPRSQLDYIEIASQFEHVVIDEIPQLGGEVRSWIKARGTEDAAIGTKTGERQLNYATNDDPARRFISLVDEFYDQKVSLTVCSCFNINELYTGGALSFEFRRTISRLIEMKRWI</sequence>
<name>A0ABT0KNW3_9GAMM</name>
<comment type="caution">
    <text evidence="3">The sequence shown here is derived from an EMBL/GenBank/DDBJ whole genome shotgun (WGS) entry which is preliminary data.</text>
</comment>
<proteinExistence type="predicted"/>
<dbReference type="PANTHER" id="PTHR12169">
    <property type="entry name" value="ATPASE N2B"/>
    <property type="match status" value="1"/>
</dbReference>
<evidence type="ECO:0000256" key="2">
    <source>
        <dbReference type="ARBA" id="ARBA00022840"/>
    </source>
</evidence>
<keyword evidence="4" id="KW-1185">Reference proteome</keyword>
<dbReference type="InterPro" id="IPR027417">
    <property type="entry name" value="P-loop_NTPase"/>
</dbReference>
<reference evidence="3 4" key="1">
    <citation type="submission" date="2022-01" db="EMBL/GenBank/DDBJ databases">
        <title>Whole genome-based taxonomy of the Shewanellaceae.</title>
        <authorList>
            <person name="Martin-Rodriguez A.J."/>
        </authorList>
    </citation>
    <scope>NUCLEOTIDE SEQUENCE [LARGE SCALE GENOMIC DNA]</scope>
    <source>
        <strain evidence="3 4">DSM 24955</strain>
    </source>
</reference>
<gene>
    <name evidence="3" type="ORF">L2737_09035</name>
</gene>
<dbReference type="PANTHER" id="PTHR12169:SF6">
    <property type="entry name" value="AFG1-LIKE ATPASE"/>
    <property type="match status" value="1"/>
</dbReference>
<organism evidence="3 4">
    <name type="scientific">Shewanella electrodiphila</name>
    <dbReference type="NCBI Taxonomy" id="934143"/>
    <lineage>
        <taxon>Bacteria</taxon>
        <taxon>Pseudomonadati</taxon>
        <taxon>Pseudomonadota</taxon>
        <taxon>Gammaproteobacteria</taxon>
        <taxon>Alteromonadales</taxon>
        <taxon>Shewanellaceae</taxon>
        <taxon>Shewanella</taxon>
    </lineage>
</organism>
<protein>
    <submittedName>
        <fullName evidence="3">AFG1 family ATPase</fullName>
    </submittedName>
</protein>
<keyword evidence="1" id="KW-0547">Nucleotide-binding</keyword>
<evidence type="ECO:0000256" key="1">
    <source>
        <dbReference type="ARBA" id="ARBA00022741"/>
    </source>
</evidence>
<evidence type="ECO:0000313" key="3">
    <source>
        <dbReference type="EMBL" id="MCL1045469.1"/>
    </source>
</evidence>
<dbReference type="RefSeq" id="WP_248955516.1">
    <property type="nucleotide sequence ID" value="NZ_JAKIKU010000004.1"/>
</dbReference>
<dbReference type="Proteomes" id="UP001202134">
    <property type="component" value="Unassembled WGS sequence"/>
</dbReference>
<dbReference type="InterPro" id="IPR005654">
    <property type="entry name" value="ATPase_AFG1-like"/>
</dbReference>
<dbReference type="EMBL" id="JAKIKU010000004">
    <property type="protein sequence ID" value="MCL1045469.1"/>
    <property type="molecule type" value="Genomic_DNA"/>
</dbReference>
<dbReference type="NCBIfam" id="NF040713">
    <property type="entry name" value="ZapE"/>
    <property type="match status" value="1"/>
</dbReference>
<dbReference type="Gene3D" id="3.40.50.300">
    <property type="entry name" value="P-loop containing nucleotide triphosphate hydrolases"/>
    <property type="match status" value="1"/>
</dbReference>
<dbReference type="Pfam" id="PF03969">
    <property type="entry name" value="AFG1_ATPase"/>
    <property type="match status" value="2"/>
</dbReference>
<evidence type="ECO:0000313" key="4">
    <source>
        <dbReference type="Proteomes" id="UP001202134"/>
    </source>
</evidence>